<dbReference type="EMBL" id="MVBM01000004">
    <property type="protein sequence ID" value="OOK73367.1"/>
    <property type="molecule type" value="Genomic_DNA"/>
</dbReference>
<dbReference type="AlphaFoldDB" id="A0A1V3X2R8"/>
<sequence>MTIRTQATTGAVKAGAEGYGSNEVTAAGEMAAVRPRMV</sequence>
<name>A0A1V3X2R8_MYCKA</name>
<organism evidence="1 2">
    <name type="scientific">Mycobacterium kansasii</name>
    <dbReference type="NCBI Taxonomy" id="1768"/>
    <lineage>
        <taxon>Bacteria</taxon>
        <taxon>Bacillati</taxon>
        <taxon>Actinomycetota</taxon>
        <taxon>Actinomycetes</taxon>
        <taxon>Mycobacteriales</taxon>
        <taxon>Mycobacteriaceae</taxon>
        <taxon>Mycobacterium</taxon>
    </lineage>
</organism>
<evidence type="ECO:0000313" key="2">
    <source>
        <dbReference type="Proteomes" id="UP000189229"/>
    </source>
</evidence>
<evidence type="ECO:0000313" key="1">
    <source>
        <dbReference type="EMBL" id="OOK73367.1"/>
    </source>
</evidence>
<reference evidence="1 2" key="1">
    <citation type="submission" date="2017-02" db="EMBL/GenBank/DDBJ databases">
        <title>Complete genome sequences of Mycobacterium kansasii strains isolated from rhesus macaques.</title>
        <authorList>
            <person name="Panda A."/>
            <person name="Nagaraj S."/>
            <person name="Zhao X."/>
            <person name="Tettelin H."/>
            <person name="Detolla L.J."/>
        </authorList>
    </citation>
    <scope>NUCLEOTIDE SEQUENCE [LARGE SCALE GENOMIC DNA]</scope>
    <source>
        <strain evidence="1 2">11-3813</strain>
    </source>
</reference>
<proteinExistence type="predicted"/>
<accession>A0A1V3X2R8</accession>
<protein>
    <submittedName>
        <fullName evidence="1">Uncharacterized protein</fullName>
    </submittedName>
</protein>
<comment type="caution">
    <text evidence="1">The sequence shown here is derived from an EMBL/GenBank/DDBJ whole genome shotgun (WGS) entry which is preliminary data.</text>
</comment>
<dbReference type="Proteomes" id="UP000189229">
    <property type="component" value="Unassembled WGS sequence"/>
</dbReference>
<gene>
    <name evidence="1" type="ORF">BZL30_4443</name>
</gene>